<evidence type="ECO:0000259" key="5">
    <source>
        <dbReference type="SMART" id="SM00861"/>
    </source>
</evidence>
<dbReference type="Pfam" id="PF00676">
    <property type="entry name" value="E1_dh"/>
    <property type="match status" value="1"/>
</dbReference>
<gene>
    <name evidence="6" type="ORF">C5O19_03130</name>
</gene>
<dbReference type="Pfam" id="PF02779">
    <property type="entry name" value="Transket_pyr"/>
    <property type="match status" value="1"/>
</dbReference>
<dbReference type="EMBL" id="PTRA01000001">
    <property type="protein sequence ID" value="PQA58671.1"/>
    <property type="molecule type" value="Genomic_DNA"/>
</dbReference>
<reference evidence="7" key="1">
    <citation type="submission" date="2018-02" db="EMBL/GenBank/DDBJ databases">
        <title>Genome sequencing of Solimonas sp. HR-BB.</title>
        <authorList>
            <person name="Lee Y."/>
            <person name="Jeon C.O."/>
        </authorList>
    </citation>
    <scope>NUCLEOTIDE SEQUENCE [LARGE SCALE GENOMIC DNA]</scope>
    <source>
        <strain evidence="7">HR-U</strain>
    </source>
</reference>
<evidence type="ECO:0000313" key="6">
    <source>
        <dbReference type="EMBL" id="PQA58671.1"/>
    </source>
</evidence>
<dbReference type="InterPro" id="IPR033248">
    <property type="entry name" value="Transketolase_C"/>
</dbReference>
<comment type="cofactor">
    <cofactor evidence="1">
        <name>thiamine diphosphate</name>
        <dbReference type="ChEBI" id="CHEBI:58937"/>
    </cofactor>
</comment>
<protein>
    <submittedName>
        <fullName evidence="6">Transketolase</fullName>
    </submittedName>
</protein>
<dbReference type="SMART" id="SM00861">
    <property type="entry name" value="Transket_pyr"/>
    <property type="match status" value="1"/>
</dbReference>
<dbReference type="InterPro" id="IPR029061">
    <property type="entry name" value="THDP-binding"/>
</dbReference>
<dbReference type="InterPro" id="IPR001017">
    <property type="entry name" value="DH_E1"/>
</dbReference>
<dbReference type="Proteomes" id="UP000239590">
    <property type="component" value="Unassembled WGS sequence"/>
</dbReference>
<keyword evidence="3" id="KW-0560">Oxidoreductase</keyword>
<dbReference type="SUPFAM" id="SSF52922">
    <property type="entry name" value="TK C-terminal domain-like"/>
    <property type="match status" value="1"/>
</dbReference>
<accession>A0A2S7ILQ7</accession>
<organism evidence="6 7">
    <name type="scientific">Siphonobacter curvatus</name>
    <dbReference type="NCBI Taxonomy" id="2094562"/>
    <lineage>
        <taxon>Bacteria</taxon>
        <taxon>Pseudomonadati</taxon>
        <taxon>Bacteroidota</taxon>
        <taxon>Cytophagia</taxon>
        <taxon>Cytophagales</taxon>
        <taxon>Cytophagaceae</taxon>
        <taxon>Siphonobacter</taxon>
    </lineage>
</organism>
<name>A0A2S7ILQ7_9BACT</name>
<evidence type="ECO:0000256" key="1">
    <source>
        <dbReference type="ARBA" id="ARBA00001964"/>
    </source>
</evidence>
<keyword evidence="7" id="KW-1185">Reference proteome</keyword>
<evidence type="ECO:0000256" key="4">
    <source>
        <dbReference type="ARBA" id="ARBA00023052"/>
    </source>
</evidence>
<comment type="function">
    <text evidence="2">E1 component of the 2-oxoglutarate dehydrogenase (OGDH) complex which catalyzes the decarboxylation of 2-oxoglutarate, the first step in the conversion of 2-oxoglutarate to succinyl-CoA and CO(2).</text>
</comment>
<dbReference type="InterPro" id="IPR009014">
    <property type="entry name" value="Transketo_C/PFOR_II"/>
</dbReference>
<comment type="caution">
    <text evidence="6">The sequence shown here is derived from an EMBL/GenBank/DDBJ whole genome shotgun (WGS) entry which is preliminary data.</text>
</comment>
<keyword evidence="4" id="KW-0786">Thiamine pyrophosphate</keyword>
<dbReference type="Pfam" id="PF02780">
    <property type="entry name" value="Transketolase_C"/>
    <property type="match status" value="1"/>
</dbReference>
<proteinExistence type="predicted"/>
<dbReference type="CDD" id="cd02000">
    <property type="entry name" value="TPP_E1_PDC_ADC_BCADC"/>
    <property type="match status" value="1"/>
</dbReference>
<dbReference type="OrthoDB" id="9769337at2"/>
<dbReference type="PANTHER" id="PTHR43257">
    <property type="entry name" value="PYRUVATE DEHYDROGENASE E1 COMPONENT BETA SUBUNIT"/>
    <property type="match status" value="1"/>
</dbReference>
<evidence type="ECO:0000256" key="2">
    <source>
        <dbReference type="ARBA" id="ARBA00003906"/>
    </source>
</evidence>
<dbReference type="InterPro" id="IPR005475">
    <property type="entry name" value="Transketolase-like_Pyr-bd"/>
</dbReference>
<dbReference type="SUPFAM" id="SSF52518">
    <property type="entry name" value="Thiamin diphosphate-binding fold (THDP-binding)"/>
    <property type="match status" value="2"/>
</dbReference>
<sequence>MEQATLDSVAVTKEQILIDYRIAWESRHASLLARKEVFMGKAKFGITGDGKELAQIALARAFRKGDWRSGYYRDQTVVAALGELTWQQYFAQIYAHTDLEAEPNTGGRMMNGHYATRHLDEQGHWLPQTPRYNNASDISPTAGQIPRSIGLGYASKLYRQNPDLQQFSDFSIQGNEVCFATIGDASTSEGMFFEAINAAGVLQIPVVFSVWDDGYGISVPIRYQTTKESISEALAGFQRTAEKPGLEIITVKGWDYPGLVEAYQKASELARTQHVPCLVHVQEVTQPQGHSTSGSHERYKSKERLEWEVEMDCNRQFRQWILENGYATEVELTAIENEAAKVAKVGRDAAWQAYLASLKPDFDAAMELLAQAARESRSGEEVMALRSALQKTQNPLRSDVIEAVKQAIRALRFEETPTKPLLIDWINRTKHENWVRFNTFLYSQSDESPLRVTPVAPQYAEDAPFLDGREILNKNFEALFAQDPRIFAIGEDVGKIGDVNQGMAGLQAKFGELRITDTGIRESTIIGQGIGTALRGLRPIVEVQYVDYMLYTLATLSDDLACLHYRTAGGQKAPVIVRTRGHRLEGVWHSGSPMAVLLHALRGMHMIVPRNLTQAAGFYNTLLRGDDPALVVEPLNMYRSKERLPTNLGDFCLPLGHPEILREGRDLTIVTYGSMCRIVLEAAEQLAQVGIEAEVIDVQTLIPFDLPHMVAESVQKTNRLLVADEDMPGGASAFMLHKILDEQKVFRFLDSEPRTMSAHPHRPAYTTDGDYFSKPNTEDVFDVAYEMLHECDPRRYPALGYEISDWSFSGSRWWKENDSVEE</sequence>
<dbReference type="Gene3D" id="3.40.50.920">
    <property type="match status" value="1"/>
</dbReference>
<evidence type="ECO:0000313" key="7">
    <source>
        <dbReference type="Proteomes" id="UP000239590"/>
    </source>
</evidence>
<dbReference type="RefSeq" id="WP_104709865.1">
    <property type="nucleotide sequence ID" value="NZ_PTRA01000001.1"/>
</dbReference>
<dbReference type="GO" id="GO:0016624">
    <property type="term" value="F:oxidoreductase activity, acting on the aldehyde or oxo group of donors, disulfide as acceptor"/>
    <property type="evidence" value="ECO:0007669"/>
    <property type="project" value="InterPro"/>
</dbReference>
<feature type="domain" description="Transketolase-like pyrimidine-binding" evidence="5">
    <location>
        <begin position="466"/>
        <end position="640"/>
    </location>
</feature>
<dbReference type="PANTHER" id="PTHR43257:SF2">
    <property type="entry name" value="PYRUVATE DEHYDROGENASE E1 COMPONENT SUBUNIT BETA"/>
    <property type="match status" value="1"/>
</dbReference>
<dbReference type="AlphaFoldDB" id="A0A2S7ILQ7"/>
<dbReference type="Gene3D" id="3.40.50.970">
    <property type="match status" value="2"/>
</dbReference>
<evidence type="ECO:0000256" key="3">
    <source>
        <dbReference type="ARBA" id="ARBA00023002"/>
    </source>
</evidence>